<evidence type="ECO:0000256" key="1">
    <source>
        <dbReference type="ARBA" id="ARBA00004651"/>
    </source>
</evidence>
<dbReference type="EMBL" id="JBAKBA010000013">
    <property type="protein sequence ID" value="MEL0658939.1"/>
    <property type="molecule type" value="Genomic_DNA"/>
</dbReference>
<evidence type="ECO:0000256" key="5">
    <source>
        <dbReference type="ARBA" id="ARBA00022989"/>
    </source>
</evidence>
<keyword evidence="9" id="KW-1185">Reference proteome</keyword>
<feature type="transmembrane region" description="Helical" evidence="7">
    <location>
        <begin position="88"/>
        <end position="110"/>
    </location>
</feature>
<dbReference type="PANTHER" id="PTHR34184">
    <property type="entry name" value="UPF0718 PROTEIN YCGR"/>
    <property type="match status" value="1"/>
</dbReference>
<feature type="transmembrane region" description="Helical" evidence="7">
    <location>
        <begin position="213"/>
        <end position="235"/>
    </location>
</feature>
<evidence type="ECO:0000256" key="3">
    <source>
        <dbReference type="ARBA" id="ARBA00022475"/>
    </source>
</evidence>
<keyword evidence="5 7" id="KW-1133">Transmembrane helix</keyword>
<feature type="transmembrane region" description="Helical" evidence="7">
    <location>
        <begin position="562"/>
        <end position="583"/>
    </location>
</feature>
<dbReference type="InterPro" id="IPR005524">
    <property type="entry name" value="DUF318"/>
</dbReference>
<feature type="transmembrane region" description="Helical" evidence="7">
    <location>
        <begin position="415"/>
        <end position="433"/>
    </location>
</feature>
<keyword evidence="4 7" id="KW-0812">Transmembrane</keyword>
<evidence type="ECO:0000313" key="8">
    <source>
        <dbReference type="EMBL" id="MEL0658939.1"/>
    </source>
</evidence>
<evidence type="ECO:0000256" key="7">
    <source>
        <dbReference type="SAM" id="Phobius"/>
    </source>
</evidence>
<feature type="transmembrane region" description="Helical" evidence="7">
    <location>
        <begin position="116"/>
        <end position="137"/>
    </location>
</feature>
<feature type="transmembrane region" description="Helical" evidence="7">
    <location>
        <begin position="603"/>
        <end position="622"/>
    </location>
</feature>
<evidence type="ECO:0000256" key="4">
    <source>
        <dbReference type="ARBA" id="ARBA00022692"/>
    </source>
</evidence>
<feature type="transmembrane region" description="Helical" evidence="7">
    <location>
        <begin position="500"/>
        <end position="521"/>
    </location>
</feature>
<feature type="transmembrane region" description="Helical" evidence="7">
    <location>
        <begin position="175"/>
        <end position="192"/>
    </location>
</feature>
<protein>
    <submittedName>
        <fullName evidence="8">Permease</fullName>
    </submittedName>
</protein>
<reference evidence="8 9" key="1">
    <citation type="submission" date="2024-02" db="EMBL/GenBank/DDBJ databases">
        <title>Bacteria isolated from the canopy kelp, Nereocystis luetkeana.</title>
        <authorList>
            <person name="Pfister C.A."/>
            <person name="Younker I.T."/>
            <person name="Light S.H."/>
        </authorList>
    </citation>
    <scope>NUCLEOTIDE SEQUENCE [LARGE SCALE GENOMIC DNA]</scope>
    <source>
        <strain evidence="8 9">TI.2.07</strain>
    </source>
</reference>
<evidence type="ECO:0000256" key="6">
    <source>
        <dbReference type="ARBA" id="ARBA00023136"/>
    </source>
</evidence>
<feature type="transmembrane region" description="Helical" evidence="7">
    <location>
        <begin position="34"/>
        <end position="67"/>
    </location>
</feature>
<sequence>MLLILSILALFLGPVTYRLLQRQPGWLDLLDAFIFVSISGLVLFHILPELLYEGGLLVLVLTGLGLLTPSLIEKYFHKAANKAHNTTLFLGVLGLVLHASLDGTVLLANQSDHTEWLLALGVLLHRFPVGLTIWWLLRPQYGVVLPFIVLISMAAATLLGASYAELSMAQLDGQLLAWFQAFVMGSIMHVVLHRPYLQHHKKHQQGNTKEHKYAAGIGSFFGLVVLGFVLLPHWLGYIEHNHDHAVSNEHEAHESHLLVQEGVHDGVHLENLHEDEVHDEHEHEDIHHNQSIEKSEALHQQHNTALTLVNFGKLALYSAPMLLFAYLLSGLMHYFKPALNVLPAQGNKGHFKDAIKGVLYGLPLPICSPAASKMHQQLLSLGANQTFATAFLIATPIIGFDAILISIPLLGEQLVLLRIVFAVLFAAIIAWLLGRHFKNPISAVVAQSCQGGHPTSRFITAIKQGYQHQLDHTAPWVIFGWALAATLSATPAWAFFEQALWLQVLVMVLIAFPFALCATGMTPIIAVMLIAGLSPGAAIACLLIGPSISLDLLKQLKLQQGYFAAFAFAMVMLVTAFLIGLSLNEYIDAFPLPWLGELDADFSWWHFVSLAIILVLYFASLLRRGARAFIAELLPKSLLEHRHHHH</sequence>
<evidence type="ECO:0000256" key="2">
    <source>
        <dbReference type="ARBA" id="ARBA00006386"/>
    </source>
</evidence>
<organism evidence="8 9">
    <name type="scientific">Psychromonas arctica</name>
    <dbReference type="NCBI Taxonomy" id="168275"/>
    <lineage>
        <taxon>Bacteria</taxon>
        <taxon>Pseudomonadati</taxon>
        <taxon>Pseudomonadota</taxon>
        <taxon>Gammaproteobacteria</taxon>
        <taxon>Alteromonadales</taxon>
        <taxon>Psychromonadaceae</taxon>
        <taxon>Psychromonas</taxon>
    </lineage>
</organism>
<evidence type="ECO:0000313" key="9">
    <source>
        <dbReference type="Proteomes" id="UP001366060"/>
    </source>
</evidence>
<accession>A0ABU9HAP0</accession>
<feature type="transmembrane region" description="Helical" evidence="7">
    <location>
        <begin position="387"/>
        <end position="409"/>
    </location>
</feature>
<dbReference type="PANTHER" id="PTHR34184:SF4">
    <property type="entry name" value="UPF0718 PROTEIN YCGR"/>
    <property type="match status" value="1"/>
</dbReference>
<feature type="transmembrane region" description="Helical" evidence="7">
    <location>
        <begin position="527"/>
        <end position="550"/>
    </location>
</feature>
<dbReference type="RefSeq" id="WP_341627549.1">
    <property type="nucleotide sequence ID" value="NZ_JBAKBA010000013.1"/>
</dbReference>
<dbReference type="Pfam" id="PF03773">
    <property type="entry name" value="ArsP_1"/>
    <property type="match status" value="1"/>
</dbReference>
<keyword evidence="3" id="KW-1003">Cell membrane</keyword>
<comment type="similarity">
    <text evidence="2">Belongs to the UPF0718 family.</text>
</comment>
<dbReference type="InterPro" id="IPR052923">
    <property type="entry name" value="UPF0718"/>
</dbReference>
<comment type="subcellular location">
    <subcellularLocation>
        <location evidence="1">Cell membrane</location>
        <topology evidence="1">Multi-pass membrane protein</topology>
    </subcellularLocation>
</comment>
<gene>
    <name evidence="8" type="ORF">V6255_07270</name>
</gene>
<feature type="transmembrane region" description="Helical" evidence="7">
    <location>
        <begin position="144"/>
        <end position="163"/>
    </location>
</feature>
<dbReference type="Proteomes" id="UP001366060">
    <property type="component" value="Unassembled WGS sequence"/>
</dbReference>
<feature type="transmembrane region" description="Helical" evidence="7">
    <location>
        <begin position="314"/>
        <end position="335"/>
    </location>
</feature>
<comment type="caution">
    <text evidence="8">The sequence shown here is derived from an EMBL/GenBank/DDBJ whole genome shotgun (WGS) entry which is preliminary data.</text>
</comment>
<proteinExistence type="inferred from homology"/>
<name>A0ABU9HAP0_9GAMM</name>
<keyword evidence="6 7" id="KW-0472">Membrane</keyword>